<evidence type="ECO:0000313" key="3">
    <source>
        <dbReference type="Proteomes" id="UP000077521"/>
    </source>
</evidence>
<keyword evidence="3" id="KW-1185">Reference proteome</keyword>
<dbReference type="AlphaFoldDB" id="A0A8T8S8F2"/>
<reference evidence="2" key="2">
    <citation type="journal article" date="2019" name="IMA Fungus">
        <title>Genome sequencing and comparison of five Tilletia species to identify candidate genes for the detection of regulated species infecting wheat.</title>
        <authorList>
            <person name="Nguyen H.D.T."/>
            <person name="Sultana T."/>
            <person name="Kesanakurti P."/>
            <person name="Hambleton S."/>
        </authorList>
    </citation>
    <scope>NUCLEOTIDE SEQUENCE</scope>
    <source>
        <strain evidence="2">DAOMC 236416</strain>
    </source>
</reference>
<evidence type="ECO:0000313" key="2">
    <source>
        <dbReference type="EMBL" id="KAE8235052.1"/>
    </source>
</evidence>
<sequence length="275" mass="29378">MELNDPTVSDEVAVERMNTHKLSYSVDGNDREMLFFLWDAPLENYQRPKLGVAETAERLAQYGWEPTTTLISAANAFRMRPFSRNQVFDPHRWQEYRDHLAANLAGQDGAVGTLTVPTNGQPQAGPSHLLEPATPLPCIAHEDHPQPQHQTDEVSLASSVPSVTSATPSTVVASGIPPEHSYQAAQAEVSDVTMAVADLIPSSPAIAPVISTAAAIETSQHQAFDFDLPNASQLSRSEAADAPMAVADPSRVSSPAPESNTPTAATTDISPHLAS</sequence>
<accession>A0A8T8S8F2</accession>
<feature type="compositionally biased region" description="Basic and acidic residues" evidence="1">
    <location>
        <begin position="140"/>
        <end position="152"/>
    </location>
</feature>
<proteinExistence type="predicted"/>
<feature type="non-terminal residue" evidence="2">
    <location>
        <position position="275"/>
    </location>
</feature>
<dbReference type="Proteomes" id="UP000077521">
    <property type="component" value="Unassembled WGS sequence"/>
</dbReference>
<dbReference type="EMBL" id="LWDF02003020">
    <property type="protein sequence ID" value="KAE8235052.1"/>
    <property type="molecule type" value="Genomic_DNA"/>
</dbReference>
<gene>
    <name evidence="2" type="ORF">A4X13_0g9630</name>
</gene>
<name>A0A8T8S8F2_9BASI</name>
<organism evidence="2 3">
    <name type="scientific">Tilletia indica</name>
    <dbReference type="NCBI Taxonomy" id="43049"/>
    <lineage>
        <taxon>Eukaryota</taxon>
        <taxon>Fungi</taxon>
        <taxon>Dikarya</taxon>
        <taxon>Basidiomycota</taxon>
        <taxon>Ustilaginomycotina</taxon>
        <taxon>Exobasidiomycetes</taxon>
        <taxon>Tilletiales</taxon>
        <taxon>Tilletiaceae</taxon>
        <taxon>Tilletia</taxon>
    </lineage>
</organism>
<protein>
    <submittedName>
        <fullName evidence="2">Uncharacterized protein</fullName>
    </submittedName>
</protein>
<feature type="region of interest" description="Disordered" evidence="1">
    <location>
        <begin position="234"/>
        <end position="275"/>
    </location>
</feature>
<comment type="caution">
    <text evidence="2">The sequence shown here is derived from an EMBL/GenBank/DDBJ whole genome shotgun (WGS) entry which is preliminary data.</text>
</comment>
<reference evidence="2" key="1">
    <citation type="submission" date="2016-04" db="EMBL/GenBank/DDBJ databases">
        <authorList>
            <person name="Nguyen H.D."/>
            <person name="Samba Siva P."/>
            <person name="Cullis J."/>
            <person name="Levesque C.A."/>
            <person name="Hambleton S."/>
        </authorList>
    </citation>
    <scope>NUCLEOTIDE SEQUENCE</scope>
    <source>
        <strain evidence="2">DAOMC 236416</strain>
    </source>
</reference>
<feature type="compositionally biased region" description="Polar residues" evidence="1">
    <location>
        <begin position="251"/>
        <end position="269"/>
    </location>
</feature>
<evidence type="ECO:0000256" key="1">
    <source>
        <dbReference type="SAM" id="MobiDB-lite"/>
    </source>
</evidence>
<feature type="region of interest" description="Disordered" evidence="1">
    <location>
        <begin position="137"/>
        <end position="162"/>
    </location>
</feature>